<gene>
    <name evidence="5" type="primary">LOC113214124</name>
</gene>
<proteinExistence type="inferred from homology"/>
<organism evidence="4 5">
    <name type="scientific">Frankliniella occidentalis</name>
    <name type="common">Western flower thrips</name>
    <name type="synonym">Euthrips occidentalis</name>
    <dbReference type="NCBI Taxonomy" id="133901"/>
    <lineage>
        <taxon>Eukaryota</taxon>
        <taxon>Metazoa</taxon>
        <taxon>Ecdysozoa</taxon>
        <taxon>Arthropoda</taxon>
        <taxon>Hexapoda</taxon>
        <taxon>Insecta</taxon>
        <taxon>Pterygota</taxon>
        <taxon>Neoptera</taxon>
        <taxon>Paraneoptera</taxon>
        <taxon>Thysanoptera</taxon>
        <taxon>Terebrantia</taxon>
        <taxon>Thripoidea</taxon>
        <taxon>Thripidae</taxon>
        <taxon>Frankliniella</taxon>
    </lineage>
</organism>
<sequence>MTGRASPGRASVGTSTTPLRLPLGLLGGVGNGRRARSELGAGPGAATSPQEPSVRYQYTPPELLDSEEGASEPRARRWAWLRCPRCPPCPCVTRTLAVLQECAEGFGAWPSGRWVSSVLCPAVLLLQLWALAYCFLGDLANVDGPLFRLVAMFVCASLAGWMVHTLADVPALVGMLVVGVAFKNTAFLNLGPEYDNLVSALRKAALALIMVRAGLGLDPRQLRSLSLVVLGLAIVPAFVEVVSIIGLGYLLLDLPPLWGVLLGLVLCAVAPSVVMPCFVELRAQRLGTDKGIDTLVVAAASFDDVIAISLYGLVQSLLFSEGTSAEELAQHPLGLVFGILYGAVLGKSLQLVPLRDTRHLAQWRSALVLGGGLVVTFGSDALGFHEAGSVGCIATAFTAAAGWRRRESSLAVDDVEKHFEVMWVVFEPVMFSLIGADINTSVLDGGLVGLAVGCILISLVFRTISTWLLLLAEKRFNWKERLFVALSWLPKADVQAALGPLALDAARHAVTAPATSPSAVQDLQDANVDVARANTVLLVAVLSIVLTAPAGSIIISTLSKRLLTPAPPRIVNTNYIHSLDFYGEKCIGNEFRKLKDQHQQPLPSQWLAEC</sequence>
<keyword evidence="3" id="KW-0472">Membrane</keyword>
<dbReference type="PANTHER" id="PTHR31102:SF1">
    <property type="entry name" value="CATION_H+ EXCHANGER DOMAIN-CONTAINING PROTEIN"/>
    <property type="match status" value="1"/>
</dbReference>
<dbReference type="GeneID" id="113214124"/>
<name>A0A9C6U538_FRAOC</name>
<dbReference type="Proteomes" id="UP000504606">
    <property type="component" value="Unplaced"/>
</dbReference>
<feature type="transmembrane region" description="Helical" evidence="3">
    <location>
        <begin position="291"/>
        <end position="313"/>
    </location>
</feature>
<keyword evidence="3" id="KW-1133">Transmembrane helix</keyword>
<dbReference type="GO" id="GO:0098662">
    <property type="term" value="P:inorganic cation transmembrane transport"/>
    <property type="evidence" value="ECO:0007669"/>
    <property type="project" value="TreeGrafter"/>
</dbReference>
<feature type="transmembrane region" description="Helical" evidence="3">
    <location>
        <begin position="257"/>
        <end position="279"/>
    </location>
</feature>
<keyword evidence="3" id="KW-0812">Transmembrane</keyword>
<evidence type="ECO:0000256" key="2">
    <source>
        <dbReference type="SAM" id="MobiDB-lite"/>
    </source>
</evidence>
<feature type="transmembrane region" description="Helical" evidence="3">
    <location>
        <begin position="447"/>
        <end position="472"/>
    </location>
</feature>
<dbReference type="InterPro" id="IPR038770">
    <property type="entry name" value="Na+/solute_symporter_sf"/>
</dbReference>
<comment type="similarity">
    <text evidence="1">Belongs to the monovalent cation:proton antiporter 1 (CPA1) transporter (TC 2.A.36) family.</text>
</comment>
<dbReference type="RefSeq" id="XP_052125436.1">
    <property type="nucleotide sequence ID" value="XM_052269476.1"/>
</dbReference>
<dbReference type="InterPro" id="IPR051843">
    <property type="entry name" value="CPA1_transporter"/>
</dbReference>
<dbReference type="AlphaFoldDB" id="A0A9C6U538"/>
<evidence type="ECO:0000256" key="3">
    <source>
        <dbReference type="SAM" id="Phobius"/>
    </source>
</evidence>
<feature type="transmembrane region" description="Helical" evidence="3">
    <location>
        <begin position="227"/>
        <end position="251"/>
    </location>
</feature>
<accession>A0A9C6U538</accession>
<evidence type="ECO:0000313" key="5">
    <source>
        <dbReference type="RefSeq" id="XP_052125436.1"/>
    </source>
</evidence>
<feature type="transmembrane region" description="Helical" evidence="3">
    <location>
        <begin position="366"/>
        <end position="384"/>
    </location>
</feature>
<protein>
    <submittedName>
        <fullName evidence="5">Sodium/hydrogen exchanger 9B2-like</fullName>
    </submittedName>
</protein>
<evidence type="ECO:0000256" key="1">
    <source>
        <dbReference type="ARBA" id="ARBA00007367"/>
    </source>
</evidence>
<feature type="transmembrane region" description="Helical" evidence="3">
    <location>
        <begin position="118"/>
        <end position="140"/>
    </location>
</feature>
<dbReference type="Gene3D" id="1.20.1530.20">
    <property type="match status" value="1"/>
</dbReference>
<dbReference type="KEGG" id="foc:113214124"/>
<dbReference type="PANTHER" id="PTHR31102">
    <property type="match status" value="1"/>
</dbReference>
<dbReference type="OrthoDB" id="423807at2759"/>
<feature type="region of interest" description="Disordered" evidence="2">
    <location>
        <begin position="1"/>
        <end position="56"/>
    </location>
</feature>
<feature type="transmembrane region" description="Helical" evidence="3">
    <location>
        <begin position="536"/>
        <end position="558"/>
    </location>
</feature>
<keyword evidence="4" id="KW-1185">Reference proteome</keyword>
<reference evidence="5" key="1">
    <citation type="submission" date="2025-08" db="UniProtKB">
        <authorList>
            <consortium name="RefSeq"/>
        </authorList>
    </citation>
    <scope>IDENTIFICATION</scope>
    <source>
        <tissue evidence="5">Whole organism</tissue>
    </source>
</reference>
<feature type="transmembrane region" description="Helical" evidence="3">
    <location>
        <begin position="333"/>
        <end position="354"/>
    </location>
</feature>
<evidence type="ECO:0000313" key="4">
    <source>
        <dbReference type="Proteomes" id="UP000504606"/>
    </source>
</evidence>
<feature type="transmembrane region" description="Helical" evidence="3">
    <location>
        <begin position="171"/>
        <end position="191"/>
    </location>
</feature>